<protein>
    <recommendedName>
        <fullName evidence="1">Thioesterase domain-containing protein</fullName>
    </recommendedName>
</protein>
<reference evidence="2 3" key="1">
    <citation type="journal article" date="2020" name="ISME J.">
        <title>Uncovering the hidden diversity of litter-decomposition mechanisms in mushroom-forming fungi.</title>
        <authorList>
            <person name="Floudas D."/>
            <person name="Bentzer J."/>
            <person name="Ahren D."/>
            <person name="Johansson T."/>
            <person name="Persson P."/>
            <person name="Tunlid A."/>
        </authorList>
    </citation>
    <scope>NUCLEOTIDE SEQUENCE [LARGE SCALE GENOMIC DNA]</scope>
    <source>
        <strain evidence="2 3">CBS 101986</strain>
    </source>
</reference>
<dbReference type="Gene3D" id="3.40.50.1820">
    <property type="entry name" value="alpha/beta hydrolase"/>
    <property type="match status" value="1"/>
</dbReference>
<evidence type="ECO:0000313" key="3">
    <source>
        <dbReference type="Proteomes" id="UP000567179"/>
    </source>
</evidence>
<evidence type="ECO:0000313" key="2">
    <source>
        <dbReference type="EMBL" id="KAF5325090.1"/>
    </source>
</evidence>
<dbReference type="EMBL" id="JAACJJ010000015">
    <property type="protein sequence ID" value="KAF5325090.1"/>
    <property type="molecule type" value="Genomic_DNA"/>
</dbReference>
<gene>
    <name evidence="2" type="ORF">D9619_010029</name>
</gene>
<evidence type="ECO:0000259" key="1">
    <source>
        <dbReference type="Pfam" id="PF00975"/>
    </source>
</evidence>
<accession>A0A8H5F609</accession>
<dbReference type="Proteomes" id="UP000567179">
    <property type="component" value="Unassembled WGS sequence"/>
</dbReference>
<proteinExistence type="predicted"/>
<dbReference type="SUPFAM" id="SSF53474">
    <property type="entry name" value="alpha/beta-Hydrolases"/>
    <property type="match status" value="1"/>
</dbReference>
<dbReference type="InterPro" id="IPR029058">
    <property type="entry name" value="AB_hydrolase_fold"/>
</dbReference>
<sequence length="315" mass="35186">MTSNVFTSTLSKRGDTIVKLRDGTEPPLIIIHGGLGSIHAFAPLKRAFSTTLWAIQVTRDTPRHSLEAQINFYYEEITASLANGPYRIGAFSASSIIAVGIVKLLESSGRTVSQLAFIDHFPTTFITPMLGVDLSVTPLGDSRARKIFLRSSINNLLAMTRADMRGQDPNRHRMADDLQAAYSDSPGNVQPSASALEYKVEVDQFLNRIFDFILSLHLEHQIQRDHSHPPISDKAFMVQWMQSVHAPVSVYLSTYGMLGTYAQDDHPPPEWHIQEAFKNVEVVILDAGHYDILSKDALHRGLQGNYLMYRAQSHL</sequence>
<name>A0A8H5F609_9AGAR</name>
<organism evidence="2 3">
    <name type="scientific">Psilocybe cf. subviscida</name>
    <dbReference type="NCBI Taxonomy" id="2480587"/>
    <lineage>
        <taxon>Eukaryota</taxon>
        <taxon>Fungi</taxon>
        <taxon>Dikarya</taxon>
        <taxon>Basidiomycota</taxon>
        <taxon>Agaricomycotina</taxon>
        <taxon>Agaricomycetes</taxon>
        <taxon>Agaricomycetidae</taxon>
        <taxon>Agaricales</taxon>
        <taxon>Agaricineae</taxon>
        <taxon>Strophariaceae</taxon>
        <taxon>Psilocybe</taxon>
    </lineage>
</organism>
<dbReference type="Pfam" id="PF00975">
    <property type="entry name" value="Thioesterase"/>
    <property type="match status" value="1"/>
</dbReference>
<dbReference type="AlphaFoldDB" id="A0A8H5F609"/>
<comment type="caution">
    <text evidence="2">The sequence shown here is derived from an EMBL/GenBank/DDBJ whole genome shotgun (WGS) entry which is preliminary data.</text>
</comment>
<dbReference type="InterPro" id="IPR001031">
    <property type="entry name" value="Thioesterase"/>
</dbReference>
<feature type="domain" description="Thioesterase" evidence="1">
    <location>
        <begin position="27"/>
        <end position="124"/>
    </location>
</feature>
<dbReference type="OrthoDB" id="10253869at2759"/>
<keyword evidence="3" id="KW-1185">Reference proteome</keyword>